<organism evidence="2 3">
    <name type="scientific">Aeromonas allosaccharophila</name>
    <dbReference type="NCBI Taxonomy" id="656"/>
    <lineage>
        <taxon>Bacteria</taxon>
        <taxon>Pseudomonadati</taxon>
        <taxon>Pseudomonadota</taxon>
        <taxon>Gammaproteobacteria</taxon>
        <taxon>Aeromonadales</taxon>
        <taxon>Aeromonadaceae</taxon>
        <taxon>Aeromonas</taxon>
    </lineage>
</organism>
<dbReference type="EMBL" id="CP136584">
    <property type="protein sequence ID" value="WOE66446.1"/>
    <property type="molecule type" value="Genomic_DNA"/>
</dbReference>
<feature type="domain" description="Glycosyl transferase family 25" evidence="1">
    <location>
        <begin position="1"/>
        <end position="186"/>
    </location>
</feature>
<gene>
    <name evidence="2" type="ORF">RY972_21090</name>
</gene>
<name>A0ABZ0FA30_9GAMM</name>
<dbReference type="Pfam" id="PF01755">
    <property type="entry name" value="Glyco_transf_25"/>
    <property type="match status" value="1"/>
</dbReference>
<evidence type="ECO:0000313" key="3">
    <source>
        <dbReference type="Proteomes" id="UP001302667"/>
    </source>
</evidence>
<sequence length="229" mass="25990">MIPIIIVSLARSHERRDYISKQMHHFGLEFSFFDAVDGQNPSHLEEIASKIDVVKARELCGHDISLGEIGCAASHIKVYEMMVENNIDRAIILEDDVHLHMYFKELVESSCKKSSADIVFLRHGKAKSWPWKKSLPEGYRLAKYISPSRNSKRGIMSTAGYILTLNGAKKILKHAYPIRMPSDYLTGRIQLNGLSADGIEPCCLDVDWLPPAIDDRAYGHYLEQKCDKE</sequence>
<evidence type="ECO:0000313" key="2">
    <source>
        <dbReference type="EMBL" id="WOE66446.1"/>
    </source>
</evidence>
<proteinExistence type="predicted"/>
<keyword evidence="3" id="KW-1185">Reference proteome</keyword>
<protein>
    <submittedName>
        <fullName evidence="2">Glycosyltransferase family 25 protein</fullName>
    </submittedName>
</protein>
<dbReference type="RefSeq" id="WP_317103050.1">
    <property type="nucleotide sequence ID" value="NZ_CP136584.1"/>
</dbReference>
<accession>A0ABZ0FA30</accession>
<dbReference type="CDD" id="cd06532">
    <property type="entry name" value="Glyco_transf_25"/>
    <property type="match status" value="1"/>
</dbReference>
<evidence type="ECO:0000259" key="1">
    <source>
        <dbReference type="Pfam" id="PF01755"/>
    </source>
</evidence>
<reference evidence="2 3" key="1">
    <citation type="submission" date="2023-10" db="EMBL/GenBank/DDBJ databases">
        <title>Genome analysis of psychrotrophic aerobic bacterium Aeromonas allosaccharophila BIM B-1809 isolated from infected fish.</title>
        <authorList>
            <person name="Leanovich S.I."/>
            <person name="Sidarenka A.V."/>
            <person name="Akhremchuk A.E."/>
            <person name="Sikolenko M.A."/>
            <person name="Valentovich L.N."/>
        </authorList>
    </citation>
    <scope>NUCLEOTIDE SEQUENCE [LARGE SCALE GENOMIC DNA]</scope>
    <source>
        <strain evidence="2 3">BIM B-1809</strain>
    </source>
</reference>
<dbReference type="InterPro" id="IPR002654">
    <property type="entry name" value="Glyco_trans_25"/>
</dbReference>
<dbReference type="Proteomes" id="UP001302667">
    <property type="component" value="Chromosome"/>
</dbReference>